<evidence type="ECO:0000256" key="3">
    <source>
        <dbReference type="ARBA" id="ARBA00023125"/>
    </source>
</evidence>
<proteinExistence type="inferred from homology"/>
<comment type="similarity">
    <text evidence="1">Belongs to the phage antitermination Q type 1 family.</text>
</comment>
<dbReference type="InterPro" id="IPR010534">
    <property type="entry name" value="Phage_933W_GpQ"/>
</dbReference>
<keyword evidence="3" id="KW-0238">DNA-binding</keyword>
<dbReference type="Proteomes" id="UP000194977">
    <property type="component" value="Unassembled WGS sequence"/>
</dbReference>
<dbReference type="GO" id="GO:0003677">
    <property type="term" value="F:DNA binding"/>
    <property type="evidence" value="ECO:0007669"/>
    <property type="project" value="UniProtKB-KW"/>
</dbReference>
<dbReference type="EMBL" id="NART01000009">
    <property type="protein sequence ID" value="OTQ11120.1"/>
    <property type="molecule type" value="Genomic_DNA"/>
</dbReference>
<comment type="caution">
    <text evidence="5">The sequence shown here is derived from an EMBL/GenBank/DDBJ whole genome shotgun (WGS) entry which is preliminary data.</text>
</comment>
<dbReference type="Proteomes" id="UP000194800">
    <property type="component" value="Unassembled WGS sequence"/>
</dbReference>
<reference evidence="7 8" key="1">
    <citation type="submission" date="2017-03" db="EMBL/GenBank/DDBJ databases">
        <title>Comparative genomics of honeybee gut symbionts reveal geographically distinct and subgroup specific antibiotic resistance.</title>
        <authorList>
            <person name="Ludvigsen J."/>
            <person name="Porcellato D."/>
            <person name="Labee-Lund T.M."/>
            <person name="Amdam G.V."/>
            <person name="Rudi K."/>
        </authorList>
    </citation>
    <scope>NUCLEOTIDE SEQUENCE [LARGE SCALE GENOMIC DNA]</scope>
    <source>
        <strain evidence="5 8">A-7-12</strain>
        <strain evidence="6 7">A-9-12</strain>
    </source>
</reference>
<evidence type="ECO:0000256" key="2">
    <source>
        <dbReference type="ARBA" id="ARBA00023015"/>
    </source>
</evidence>
<organism evidence="5 8">
    <name type="scientific">Gilliamella apicola</name>
    <dbReference type="NCBI Taxonomy" id="1196095"/>
    <lineage>
        <taxon>Bacteria</taxon>
        <taxon>Pseudomonadati</taxon>
        <taxon>Pseudomonadota</taxon>
        <taxon>Gammaproteobacteria</taxon>
        <taxon>Orbales</taxon>
        <taxon>Orbaceae</taxon>
        <taxon>Gilliamella</taxon>
    </lineage>
</organism>
<evidence type="ECO:0000313" key="5">
    <source>
        <dbReference type="EMBL" id="OTQ00772.1"/>
    </source>
</evidence>
<evidence type="ECO:0008006" key="9">
    <source>
        <dbReference type="Google" id="ProtNLM"/>
    </source>
</evidence>
<keyword evidence="7" id="KW-1185">Reference proteome</keyword>
<protein>
    <recommendedName>
        <fullName evidence="9">Phage antitermination protein Q</fullName>
    </recommendedName>
</protein>
<dbReference type="OrthoDB" id="7065058at2"/>
<dbReference type="EMBL" id="NARP01000006">
    <property type="protein sequence ID" value="OTQ00772.1"/>
    <property type="molecule type" value="Genomic_DNA"/>
</dbReference>
<gene>
    <name evidence="6" type="ORF">B6C91_03600</name>
    <name evidence="5" type="ORF">B6D08_02805</name>
</gene>
<evidence type="ECO:0000256" key="4">
    <source>
        <dbReference type="ARBA" id="ARBA00023163"/>
    </source>
</evidence>
<dbReference type="GO" id="GO:0060567">
    <property type="term" value="P:negative regulation of termination of DNA-templated transcription"/>
    <property type="evidence" value="ECO:0007669"/>
    <property type="project" value="InterPro"/>
</dbReference>
<accession>A0A242NK02</accession>
<name>A0A242NK02_9GAMM</name>
<evidence type="ECO:0000313" key="7">
    <source>
        <dbReference type="Proteomes" id="UP000194800"/>
    </source>
</evidence>
<evidence type="ECO:0000313" key="8">
    <source>
        <dbReference type="Proteomes" id="UP000194977"/>
    </source>
</evidence>
<evidence type="ECO:0000313" key="6">
    <source>
        <dbReference type="EMBL" id="OTQ11120.1"/>
    </source>
</evidence>
<evidence type="ECO:0000256" key="1">
    <source>
        <dbReference type="ARBA" id="ARBA00010234"/>
    </source>
</evidence>
<dbReference type="Pfam" id="PF06530">
    <property type="entry name" value="Phage_antitermQ"/>
    <property type="match status" value="1"/>
</dbReference>
<keyword evidence="2" id="KW-0805">Transcription regulation</keyword>
<dbReference type="RefSeq" id="WP_086300643.1">
    <property type="nucleotide sequence ID" value="NZ_MZNE01000010.1"/>
</dbReference>
<dbReference type="AlphaFoldDB" id="A0A242NK02"/>
<keyword evidence="4" id="KW-0804">Transcription</keyword>
<sequence>MVKIVSEYKRIDEEQPKEEVKNVAKVRFKADYDITDVLRLWGNWARKNHYLEQRSPSWFNEQPKRYKESCSDDDALLIDSALISLSKTSRQGAEQYEVLKLFYFGQSRTVEEYVASTGMGRKLERLAFDGAVSIISNKDFNKQTKTFIQPLSVVDIAKKMNIDRSKVKLIKEGGENHIVGHLSAITMLTGQRLEILNNIKFI</sequence>